<feature type="domain" description="FAD-binding" evidence="2">
    <location>
        <begin position="5"/>
        <end position="346"/>
    </location>
</feature>
<evidence type="ECO:0000313" key="4">
    <source>
        <dbReference type="Proteomes" id="UP001160550"/>
    </source>
</evidence>
<evidence type="ECO:0000259" key="2">
    <source>
        <dbReference type="Pfam" id="PF01494"/>
    </source>
</evidence>
<reference evidence="3" key="1">
    <citation type="journal article" date="2007" name="Int. J. Syst. Evol. Microbiol.">
        <title>Luteimonas composti sp. nov., a moderately thermophilic bacterium isolated from food waste.</title>
        <authorList>
            <person name="Young C.C."/>
            <person name="Kampfer P."/>
            <person name="Chen W.M."/>
            <person name="Yen W.S."/>
            <person name="Arun A.B."/>
            <person name="Lai W.A."/>
            <person name="Shen F.T."/>
            <person name="Rekha P.D."/>
            <person name="Lin K.Y."/>
            <person name="Chou J.H."/>
        </authorList>
    </citation>
    <scope>NUCLEOTIDE SEQUENCE</scope>
    <source>
        <strain evidence="3">CC-YY355</strain>
    </source>
</reference>
<keyword evidence="3" id="KW-0503">Monooxygenase</keyword>
<protein>
    <submittedName>
        <fullName evidence="3">FAD-dependent monooxygenase</fullName>
    </submittedName>
</protein>
<dbReference type="PRINTS" id="PR00420">
    <property type="entry name" value="RNGMNOXGNASE"/>
</dbReference>
<evidence type="ECO:0000313" key="3">
    <source>
        <dbReference type="EMBL" id="MDH7452226.1"/>
    </source>
</evidence>
<dbReference type="InterPro" id="IPR036188">
    <property type="entry name" value="FAD/NAD-bd_sf"/>
</dbReference>
<keyword evidence="1" id="KW-0560">Oxidoreductase</keyword>
<dbReference type="RefSeq" id="WP_280941427.1">
    <property type="nucleotide sequence ID" value="NZ_JARYGX010000009.1"/>
</dbReference>
<proteinExistence type="predicted"/>
<dbReference type="PANTHER" id="PTHR43476">
    <property type="entry name" value="3-(3-HYDROXY-PHENYL)PROPIONATE/3-HYDROXYCINNAMIC ACID HYDROXYLASE"/>
    <property type="match status" value="1"/>
</dbReference>
<reference evidence="3" key="2">
    <citation type="submission" date="2023-04" db="EMBL/GenBank/DDBJ databases">
        <authorList>
            <person name="Sun J.-Q."/>
        </authorList>
    </citation>
    <scope>NUCLEOTIDE SEQUENCE</scope>
    <source>
        <strain evidence="3">CC-YY355</strain>
    </source>
</reference>
<organism evidence="3 4">
    <name type="scientific">Luteimonas composti</name>
    <dbReference type="NCBI Taxonomy" id="398257"/>
    <lineage>
        <taxon>Bacteria</taxon>
        <taxon>Pseudomonadati</taxon>
        <taxon>Pseudomonadota</taxon>
        <taxon>Gammaproteobacteria</taxon>
        <taxon>Lysobacterales</taxon>
        <taxon>Lysobacteraceae</taxon>
        <taxon>Luteimonas</taxon>
    </lineage>
</organism>
<dbReference type="Gene3D" id="3.50.50.60">
    <property type="entry name" value="FAD/NAD(P)-binding domain"/>
    <property type="match status" value="1"/>
</dbReference>
<comment type="caution">
    <text evidence="3">The sequence shown here is derived from an EMBL/GenBank/DDBJ whole genome shotgun (WGS) entry which is preliminary data.</text>
</comment>
<accession>A0ABT6MNQ3</accession>
<evidence type="ECO:0000256" key="1">
    <source>
        <dbReference type="ARBA" id="ARBA00023002"/>
    </source>
</evidence>
<dbReference type="InterPro" id="IPR002938">
    <property type="entry name" value="FAD-bd"/>
</dbReference>
<gene>
    <name evidence="3" type="ORF">QF205_03895</name>
</gene>
<dbReference type="EMBL" id="JARYGX010000009">
    <property type="protein sequence ID" value="MDH7452226.1"/>
    <property type="molecule type" value="Genomic_DNA"/>
</dbReference>
<dbReference type="InterPro" id="IPR050631">
    <property type="entry name" value="PheA/TfdB_FAD_monoxygenase"/>
</dbReference>
<sequence>MSNFDADVLVVGMGPVGSTGALYLAREGLRVIGVDPLPKGATDLRASTFHSPTLEILDKLGAADLLHQNGLVAPVYQFIDQESNEAFRFDMGELADQTRFPYRLQCEQQWLSNGMIGLLRSEPGADLRMQQRLLYLEQDDTGVTSWIEDAVSVRKIRTRFVIGADGASSTVRKLLGIGFDGFTYAEKFLCLSTADDIAADHPGLCAVNYISNPDMWAVLLQVPGFWRILVPAPEDEPDEVLLSDDNKDAVFRKLLGSDRPITTRHRTIYRVHQRVADRFVQGRVALAGDAAHVNSPVGGYGMNSGIHDVVNLADKLVEILQRDATLDLLARYERQRQAVTREFVQAQTIENTRLMREGWGSVRAERRDRMDQLANDPGSRREFLLRTAMFRSLEQAANIQ</sequence>
<dbReference type="Pfam" id="PF01494">
    <property type="entry name" value="FAD_binding_3"/>
    <property type="match status" value="1"/>
</dbReference>
<name>A0ABT6MNQ3_9GAMM</name>
<dbReference type="PANTHER" id="PTHR43476:SF3">
    <property type="entry name" value="FAD-BINDING MONOOXYGENASE"/>
    <property type="match status" value="1"/>
</dbReference>
<dbReference type="Proteomes" id="UP001160550">
    <property type="component" value="Unassembled WGS sequence"/>
</dbReference>
<keyword evidence="4" id="KW-1185">Reference proteome</keyword>
<dbReference type="Gene3D" id="3.30.70.2450">
    <property type="match status" value="1"/>
</dbReference>
<dbReference type="SUPFAM" id="SSF51905">
    <property type="entry name" value="FAD/NAD(P)-binding domain"/>
    <property type="match status" value="1"/>
</dbReference>
<dbReference type="GO" id="GO:0004497">
    <property type="term" value="F:monooxygenase activity"/>
    <property type="evidence" value="ECO:0007669"/>
    <property type="project" value="UniProtKB-KW"/>
</dbReference>